<dbReference type="SMART" id="SM00509">
    <property type="entry name" value="TFS2N"/>
    <property type="match status" value="1"/>
</dbReference>
<feature type="compositionally biased region" description="Low complexity" evidence="10">
    <location>
        <begin position="470"/>
        <end position="482"/>
    </location>
</feature>
<dbReference type="Pfam" id="PF08711">
    <property type="entry name" value="Med26"/>
    <property type="match status" value="1"/>
</dbReference>
<evidence type="ECO:0000256" key="9">
    <source>
        <dbReference type="PROSITE-ProRule" id="PRU00649"/>
    </source>
</evidence>
<feature type="compositionally biased region" description="Basic residues" evidence="10">
    <location>
        <begin position="483"/>
        <end position="493"/>
    </location>
</feature>
<evidence type="ECO:0000256" key="7">
    <source>
        <dbReference type="ARBA" id="ARBA00023242"/>
    </source>
</evidence>
<proteinExistence type="inferred from homology"/>
<keyword evidence="6" id="KW-0804">Transcription</keyword>
<dbReference type="GO" id="GO:0003712">
    <property type="term" value="F:transcription coregulator activity"/>
    <property type="evidence" value="ECO:0007669"/>
    <property type="project" value="TreeGrafter"/>
</dbReference>
<dbReference type="AlphaFoldDB" id="A0A8S2NJN9"/>
<feature type="compositionally biased region" description="Low complexity" evidence="10">
    <location>
        <begin position="130"/>
        <end position="141"/>
    </location>
</feature>
<dbReference type="Proteomes" id="UP000682733">
    <property type="component" value="Unassembled WGS sequence"/>
</dbReference>
<feature type="compositionally biased region" description="Low complexity" evidence="10">
    <location>
        <begin position="188"/>
        <end position="203"/>
    </location>
</feature>
<dbReference type="EMBL" id="CAJOBA010035403">
    <property type="protein sequence ID" value="CAF4003931.1"/>
    <property type="molecule type" value="Genomic_DNA"/>
</dbReference>
<evidence type="ECO:0000256" key="4">
    <source>
        <dbReference type="ARBA" id="ARBA00023015"/>
    </source>
</evidence>
<feature type="compositionally biased region" description="Polar residues" evidence="10">
    <location>
        <begin position="106"/>
        <end position="115"/>
    </location>
</feature>
<feature type="domain" description="TFIIS N-terminal" evidence="11">
    <location>
        <begin position="32"/>
        <end position="103"/>
    </location>
</feature>
<dbReference type="GO" id="GO:0070847">
    <property type="term" value="C:core mediator complex"/>
    <property type="evidence" value="ECO:0007669"/>
    <property type="project" value="TreeGrafter"/>
</dbReference>
<keyword evidence="4" id="KW-0805">Transcription regulation</keyword>
<evidence type="ECO:0000256" key="3">
    <source>
        <dbReference type="ARBA" id="ARBA00019686"/>
    </source>
</evidence>
<dbReference type="EMBL" id="CAJNOK010013872">
    <property type="protein sequence ID" value="CAF1193632.1"/>
    <property type="molecule type" value="Genomic_DNA"/>
</dbReference>
<dbReference type="InterPro" id="IPR042376">
    <property type="entry name" value="MED26"/>
</dbReference>
<dbReference type="GO" id="GO:0016592">
    <property type="term" value="C:mediator complex"/>
    <property type="evidence" value="ECO:0007669"/>
    <property type="project" value="InterPro"/>
</dbReference>
<dbReference type="PROSITE" id="PS51319">
    <property type="entry name" value="TFIIS_N"/>
    <property type="match status" value="1"/>
</dbReference>
<evidence type="ECO:0000256" key="10">
    <source>
        <dbReference type="SAM" id="MobiDB-lite"/>
    </source>
</evidence>
<reference evidence="13" key="1">
    <citation type="submission" date="2021-02" db="EMBL/GenBank/DDBJ databases">
        <authorList>
            <person name="Nowell W R."/>
        </authorList>
    </citation>
    <scope>NUCLEOTIDE SEQUENCE</scope>
</reference>
<comment type="caution">
    <text evidence="13">The sequence shown here is derived from an EMBL/GenBank/DDBJ whole genome shotgun (WGS) entry which is preliminary data.</text>
</comment>
<evidence type="ECO:0000256" key="5">
    <source>
        <dbReference type="ARBA" id="ARBA00023159"/>
    </source>
</evidence>
<dbReference type="CDD" id="cd00183">
    <property type="entry name" value="TFIIS_I"/>
    <property type="match status" value="1"/>
</dbReference>
<evidence type="ECO:0000256" key="1">
    <source>
        <dbReference type="ARBA" id="ARBA00004123"/>
    </source>
</evidence>
<dbReference type="GO" id="GO:0006357">
    <property type="term" value="P:regulation of transcription by RNA polymerase II"/>
    <property type="evidence" value="ECO:0007669"/>
    <property type="project" value="InterPro"/>
</dbReference>
<comment type="subcellular location">
    <subcellularLocation>
        <location evidence="1 9">Nucleus</location>
    </subcellularLocation>
</comment>
<dbReference type="Gene3D" id="1.20.930.10">
    <property type="entry name" value="Conserved domain common to transcription factors TFIIS, elongin A, CRSP70"/>
    <property type="match status" value="1"/>
</dbReference>
<evidence type="ECO:0000313" key="13">
    <source>
        <dbReference type="EMBL" id="CAF4003931.1"/>
    </source>
</evidence>
<dbReference type="PANTHER" id="PTHR15201:SF1">
    <property type="entry name" value="MEDIATOR OF RNA POLYMERASE II TRANSCRIPTION SUBUNIT 26"/>
    <property type="match status" value="1"/>
</dbReference>
<dbReference type="PANTHER" id="PTHR15201">
    <property type="entry name" value="CRSP70"/>
    <property type="match status" value="1"/>
</dbReference>
<evidence type="ECO:0000313" key="12">
    <source>
        <dbReference type="EMBL" id="CAF1193632.1"/>
    </source>
</evidence>
<name>A0A8S2NJN9_9BILA</name>
<sequence length="641" mass="70810">MFRLLLLSKTTAVFEKRDNYVLNLVYLSAYCQKLSGFSAFVIKEDAVLDIISQLENSQITKDQLQTTRLGREINDIRRKTTNREIAQRAKKLLRTWQDLLQNSTATTKSTISNDEQPPVNGDLTHYPHLSSTASTTVKTSSQPQHIDGGTGDSDNNTRDSLIDATFPTSSSHGALTSPVVAPAPISQPPIKLKIKITPPCTTTNDLQNPLAQHSTPASKGRKRRLEPSSSTDVQVQTKKPYINGRSYSTTTETSPQGAKRRKRAKQLDTTETVHYNTNSNIVTPFSSLPKLKTTQQLILEMQMKQPHVLSTQSPTINAILKNQIIDESLGDNNKVDYSALHHGRHLTTTTVSAATNHVTNFIDTTQLSQHYTKQTSWRKSMATTTPSHHQHGTLSTTTAWEGSSGGGSPSPASPPSSSSSSSSITNTANQWISSTPSIQSNTLIRSSIGQSGQSLLSSPKNTSTPPLCISSRNSNSSNTTANNRKRTVKVPKTRQKSLIPAISIPTSPPPSHVPSVEEIIQDLSLLCPYDNVKELVDAHQRKTLEKHQNENKTYDQLLDEQPQLFLVPIEQLYYVYNKQLDNNRTTQNIDDDSMTLSSTLSTVLPLKTYNNETFLALPYIDLQFGYDFQLDELIVNADTNG</sequence>
<dbReference type="GO" id="GO:0010628">
    <property type="term" value="P:positive regulation of gene expression"/>
    <property type="evidence" value="ECO:0007669"/>
    <property type="project" value="TreeGrafter"/>
</dbReference>
<dbReference type="InterPro" id="IPR017923">
    <property type="entry name" value="TFIIS_N"/>
</dbReference>
<feature type="region of interest" description="Disordered" evidence="10">
    <location>
        <begin position="106"/>
        <end position="268"/>
    </location>
</feature>
<evidence type="ECO:0000256" key="8">
    <source>
        <dbReference type="ARBA" id="ARBA00031968"/>
    </source>
</evidence>
<feature type="compositionally biased region" description="Polar residues" evidence="10">
    <location>
        <begin position="227"/>
        <end position="237"/>
    </location>
</feature>
<feature type="compositionally biased region" description="Polar residues" evidence="10">
    <location>
        <begin position="204"/>
        <end position="217"/>
    </location>
</feature>
<protein>
    <recommendedName>
        <fullName evidence="3">Mediator of RNA polymerase II transcription subunit 26</fullName>
    </recommendedName>
    <alternativeName>
        <fullName evidence="8">Mediator complex subunit 26</fullName>
    </alternativeName>
</protein>
<organism evidence="13 14">
    <name type="scientific">Didymodactylos carnosus</name>
    <dbReference type="NCBI Taxonomy" id="1234261"/>
    <lineage>
        <taxon>Eukaryota</taxon>
        <taxon>Metazoa</taxon>
        <taxon>Spiralia</taxon>
        <taxon>Gnathifera</taxon>
        <taxon>Rotifera</taxon>
        <taxon>Eurotatoria</taxon>
        <taxon>Bdelloidea</taxon>
        <taxon>Philodinida</taxon>
        <taxon>Philodinidae</taxon>
        <taxon>Didymodactylos</taxon>
    </lineage>
</organism>
<dbReference type="InterPro" id="IPR035441">
    <property type="entry name" value="TFIIS/LEDGF_dom_sf"/>
</dbReference>
<evidence type="ECO:0000256" key="2">
    <source>
        <dbReference type="ARBA" id="ARBA00009681"/>
    </source>
</evidence>
<comment type="similarity">
    <text evidence="2">Belongs to the Mediator complex subunit 26 family.</text>
</comment>
<accession>A0A8S2NJN9</accession>
<feature type="compositionally biased region" description="Polar residues" evidence="10">
    <location>
        <begin position="245"/>
        <end position="256"/>
    </location>
</feature>
<feature type="compositionally biased region" description="Polar residues" evidence="10">
    <location>
        <begin position="377"/>
        <end position="401"/>
    </location>
</feature>
<keyword evidence="5" id="KW-0010">Activator</keyword>
<dbReference type="Proteomes" id="UP000677228">
    <property type="component" value="Unassembled WGS sequence"/>
</dbReference>
<keyword evidence="7 9" id="KW-0539">Nucleus</keyword>
<evidence type="ECO:0000259" key="11">
    <source>
        <dbReference type="PROSITE" id="PS51319"/>
    </source>
</evidence>
<dbReference type="SUPFAM" id="SSF47676">
    <property type="entry name" value="Conserved domain common to transcription factors TFIIS, elongin A, CRSP70"/>
    <property type="match status" value="1"/>
</dbReference>
<evidence type="ECO:0000256" key="6">
    <source>
        <dbReference type="ARBA" id="ARBA00023163"/>
    </source>
</evidence>
<gene>
    <name evidence="12" type="ORF">OVA965_LOCUS23632</name>
    <name evidence="13" type="ORF">TMI583_LOCUS24353</name>
</gene>
<evidence type="ECO:0000313" key="14">
    <source>
        <dbReference type="Proteomes" id="UP000682733"/>
    </source>
</evidence>
<feature type="region of interest" description="Disordered" evidence="10">
    <location>
        <begin position="377"/>
        <end position="427"/>
    </location>
</feature>
<feature type="region of interest" description="Disordered" evidence="10">
    <location>
        <begin position="450"/>
        <end position="493"/>
    </location>
</feature>
<dbReference type="InterPro" id="IPR003617">
    <property type="entry name" value="TFIIS/CRSP70_N_sub"/>
</dbReference>